<dbReference type="RefSeq" id="WP_184366143.1">
    <property type="nucleotide sequence ID" value="NZ_BAAAKM010000048.1"/>
</dbReference>
<feature type="transmembrane region" description="Helical" evidence="2">
    <location>
        <begin position="178"/>
        <end position="199"/>
    </location>
</feature>
<evidence type="ECO:0000256" key="1">
    <source>
        <dbReference type="SAM" id="MobiDB-lite"/>
    </source>
</evidence>
<dbReference type="AlphaFoldDB" id="A0A840W9H0"/>
<protein>
    <submittedName>
        <fullName evidence="3">Uncharacterized protein</fullName>
    </submittedName>
</protein>
<evidence type="ECO:0000256" key="2">
    <source>
        <dbReference type="SAM" id="Phobius"/>
    </source>
</evidence>
<keyword evidence="2" id="KW-0472">Membrane</keyword>
<feature type="transmembrane region" description="Helical" evidence="2">
    <location>
        <begin position="78"/>
        <end position="95"/>
    </location>
</feature>
<dbReference type="Pfam" id="PF05552">
    <property type="entry name" value="MS_channel_1st_1"/>
    <property type="match status" value="2"/>
</dbReference>
<dbReference type="Proteomes" id="UP000579647">
    <property type="component" value="Unassembled WGS sequence"/>
</dbReference>
<keyword evidence="2" id="KW-1133">Transmembrane helix</keyword>
<proteinExistence type="predicted"/>
<keyword evidence="4" id="KW-1185">Reference proteome</keyword>
<feature type="transmembrane region" description="Helical" evidence="2">
    <location>
        <begin position="12"/>
        <end position="38"/>
    </location>
</feature>
<organism evidence="3 4">
    <name type="scientific">Nocardiopsis metallicus</name>
    <dbReference type="NCBI Taxonomy" id="179819"/>
    <lineage>
        <taxon>Bacteria</taxon>
        <taxon>Bacillati</taxon>
        <taxon>Actinomycetota</taxon>
        <taxon>Actinomycetes</taxon>
        <taxon>Streptosporangiales</taxon>
        <taxon>Nocardiopsidaceae</taxon>
        <taxon>Nocardiopsis</taxon>
    </lineage>
</organism>
<feature type="region of interest" description="Disordered" evidence="1">
    <location>
        <begin position="221"/>
        <end position="267"/>
    </location>
</feature>
<name>A0A840W9H0_9ACTN</name>
<feature type="transmembrane region" description="Helical" evidence="2">
    <location>
        <begin position="107"/>
        <end position="127"/>
    </location>
</feature>
<accession>A0A840W9H0</accession>
<evidence type="ECO:0000313" key="4">
    <source>
        <dbReference type="Proteomes" id="UP000579647"/>
    </source>
</evidence>
<reference evidence="3 4" key="1">
    <citation type="submission" date="2020-08" db="EMBL/GenBank/DDBJ databases">
        <title>Sequencing the genomes of 1000 actinobacteria strains.</title>
        <authorList>
            <person name="Klenk H.-P."/>
        </authorList>
    </citation>
    <scope>NUCLEOTIDE SEQUENCE [LARGE SCALE GENOMIC DNA]</scope>
    <source>
        <strain evidence="3 4">DSM 44598</strain>
    </source>
</reference>
<keyword evidence="2" id="KW-0812">Transmembrane</keyword>
<comment type="caution">
    <text evidence="3">The sequence shown here is derived from an EMBL/GenBank/DDBJ whole genome shotgun (WGS) entry which is preliminary data.</text>
</comment>
<sequence length="267" mass="27848">MDMGQGLMDAWQAIVGFVPSLLGFLVILVLGWIIAWLVGKAVAKGLHGVGLDRALHRGGVAQYFENSRWTASELGGKIIYYVGLLFVLTMAFNVFGPNPVSTLLSDVIAWIPHGIVALVIIVVTAMIAKAVRDLVDGALGGLSYGRILANVAAVAVLALGVIAALNQMGVAVSVTLPVLIAVLATVGGILVVGVGGGLIKPMQSRWARWLEVAERETGRIGDESSYQAGREAAMSRPGTTAEQAEAAKETKEAATLPGRRAKGGEPT</sequence>
<dbReference type="EMBL" id="JACHDO010000001">
    <property type="protein sequence ID" value="MBB5492764.1"/>
    <property type="molecule type" value="Genomic_DNA"/>
</dbReference>
<evidence type="ECO:0000313" key="3">
    <source>
        <dbReference type="EMBL" id="MBB5492764.1"/>
    </source>
</evidence>
<dbReference type="InterPro" id="IPR008910">
    <property type="entry name" value="MSC_TM_helix"/>
</dbReference>
<dbReference type="Gene3D" id="1.10.287.1260">
    <property type="match status" value="1"/>
</dbReference>
<feature type="transmembrane region" description="Helical" evidence="2">
    <location>
        <begin position="147"/>
        <end position="166"/>
    </location>
</feature>
<gene>
    <name evidence="3" type="ORF">HNR07_003901</name>
</gene>